<keyword evidence="2" id="KW-0812">Transmembrane</keyword>
<dbReference type="OrthoDB" id="10268090at2759"/>
<keyword evidence="2" id="KW-1133">Transmembrane helix</keyword>
<evidence type="ECO:0000259" key="3">
    <source>
        <dbReference type="Pfam" id="PF03435"/>
    </source>
</evidence>
<dbReference type="GO" id="GO:0005811">
    <property type="term" value="C:lipid droplet"/>
    <property type="evidence" value="ECO:0007669"/>
    <property type="project" value="TreeGrafter"/>
</dbReference>
<evidence type="ECO:0000256" key="1">
    <source>
        <dbReference type="ARBA" id="ARBA00038048"/>
    </source>
</evidence>
<name>A0A9W4IPI3_9EURO</name>
<dbReference type="InterPro" id="IPR036291">
    <property type="entry name" value="NAD(P)-bd_dom_sf"/>
</dbReference>
<gene>
    <name evidence="4" type="ORF">PSALAMII_LOCUS2423</name>
</gene>
<comment type="similarity">
    <text evidence="1">Belongs to the saccharopine dehydrogenase family.</text>
</comment>
<dbReference type="GO" id="GO:0009247">
    <property type="term" value="P:glycolipid biosynthetic process"/>
    <property type="evidence" value="ECO:0007669"/>
    <property type="project" value="TreeGrafter"/>
</dbReference>
<dbReference type="PANTHER" id="PTHR12286">
    <property type="entry name" value="SACCHAROPINE DEHYDROGENASE-LIKE OXIDOREDUCTASE"/>
    <property type="match status" value="1"/>
</dbReference>
<evidence type="ECO:0000256" key="2">
    <source>
        <dbReference type="SAM" id="Phobius"/>
    </source>
</evidence>
<reference evidence="4" key="1">
    <citation type="submission" date="2021-07" db="EMBL/GenBank/DDBJ databases">
        <authorList>
            <person name="Branca A.L. A."/>
        </authorList>
    </citation>
    <scope>NUCLEOTIDE SEQUENCE</scope>
</reference>
<evidence type="ECO:0000313" key="5">
    <source>
        <dbReference type="Proteomes" id="UP001152646"/>
    </source>
</evidence>
<dbReference type="EMBL" id="CAJVPA010000099">
    <property type="protein sequence ID" value="CAG8321949.1"/>
    <property type="molecule type" value="Genomic_DNA"/>
</dbReference>
<dbReference type="InterPro" id="IPR051276">
    <property type="entry name" value="Saccharopine_DH-like_oxidrdct"/>
</dbReference>
<protein>
    <recommendedName>
        <fullName evidence="3">Saccharopine dehydrogenase NADP binding domain-containing protein</fullName>
    </recommendedName>
</protein>
<dbReference type="InterPro" id="IPR005097">
    <property type="entry name" value="Sacchrp_dh_NADP-bd"/>
</dbReference>
<keyword evidence="2" id="KW-0472">Membrane</keyword>
<dbReference type="AlphaFoldDB" id="A0A9W4IPI3"/>
<feature type="domain" description="Saccharopine dehydrogenase NADP binding" evidence="3">
    <location>
        <begin position="10"/>
        <end position="157"/>
    </location>
</feature>
<dbReference type="PANTHER" id="PTHR12286:SF5">
    <property type="entry name" value="SACCHAROPINE DEHYDROGENASE-LIKE OXIDOREDUCTASE"/>
    <property type="match status" value="1"/>
</dbReference>
<accession>A0A9W4IPI3</accession>
<comment type="caution">
    <text evidence="4">The sequence shown here is derived from an EMBL/GenBank/DDBJ whole genome shotgun (WGS) entry which is preliminary data.</text>
</comment>
<proteinExistence type="inferred from homology"/>
<evidence type="ECO:0000313" key="4">
    <source>
        <dbReference type="EMBL" id="CAG8321949.1"/>
    </source>
</evidence>
<dbReference type="GO" id="GO:0005886">
    <property type="term" value="C:plasma membrane"/>
    <property type="evidence" value="ECO:0007669"/>
    <property type="project" value="TreeGrafter"/>
</dbReference>
<dbReference type="Pfam" id="PF03435">
    <property type="entry name" value="Sacchrp_dh_NADP"/>
    <property type="match status" value="1"/>
</dbReference>
<dbReference type="Proteomes" id="UP001152646">
    <property type="component" value="Unassembled WGS sequence"/>
</dbReference>
<feature type="transmembrane region" description="Helical" evidence="2">
    <location>
        <begin position="367"/>
        <end position="389"/>
    </location>
</feature>
<dbReference type="SUPFAM" id="SSF51735">
    <property type="entry name" value="NAD(P)-binding Rossmann-fold domains"/>
    <property type="match status" value="1"/>
</dbReference>
<organism evidence="4 5">
    <name type="scientific">Penicillium salamii</name>
    <dbReference type="NCBI Taxonomy" id="1612424"/>
    <lineage>
        <taxon>Eukaryota</taxon>
        <taxon>Fungi</taxon>
        <taxon>Dikarya</taxon>
        <taxon>Ascomycota</taxon>
        <taxon>Pezizomycotina</taxon>
        <taxon>Eurotiomycetes</taxon>
        <taxon>Eurotiomycetidae</taxon>
        <taxon>Eurotiales</taxon>
        <taxon>Aspergillaceae</taxon>
        <taxon>Penicillium</taxon>
    </lineage>
</organism>
<dbReference type="Gene3D" id="3.40.50.720">
    <property type="entry name" value="NAD(P)-binding Rossmann-like Domain"/>
    <property type="match status" value="1"/>
</dbReference>
<sequence length="431" mass="47444">MASNRQYDLVLLGPTGYTGRFCSEHIVQNLPTDLKWAIAGRSAHKMDPIAKELKALNSDRADPDVLVVQLNSSELNELAQKTRLIINCVGPYHLYSTPVVEACAVNGTHYVDAYVYMHFFHRLLIANTNTRSTGETPWIKLIIEKYHETAKANGAIMIPSTGVESAPADLLAWSLAKRVREDLSSPTRHIDGTIKEMKSSGPSGGTLNTILTMFDWLPVSELSRSMTPFALSASASQNKMPKETILEKVFGVRAIRDLGTVTTSPSAIADITIVHRSSSLMPELYGQKFVFRQFLSVRNAVIGIALHVGFTVGLALLLLSPVRWLLRKFVFAPGAGPRREDSTNDRLEYNAIATADNSEKQRVFGKISFAGSMYVFTGLLMAEAAMVILNEGEKIKKISRGGIVTPATLGQDFMDRLEKVGCNVETKVFQH</sequence>
<feature type="transmembrane region" description="Helical" evidence="2">
    <location>
        <begin position="300"/>
        <end position="319"/>
    </location>
</feature>
<dbReference type="GO" id="GO:0005739">
    <property type="term" value="C:mitochondrion"/>
    <property type="evidence" value="ECO:0007669"/>
    <property type="project" value="TreeGrafter"/>
</dbReference>